<dbReference type="GO" id="GO:0008685">
    <property type="term" value="F:2-C-methyl-D-erythritol 2,4-cyclodiphosphate synthase activity"/>
    <property type="evidence" value="ECO:0007669"/>
    <property type="project" value="UniProtKB-UniRule"/>
</dbReference>
<keyword evidence="11" id="KW-0511">Multifunctional enzyme</keyword>
<protein>
    <recommendedName>
        <fullName evidence="5 12">2-C-methyl-D-erythritol 2,4-cyclodiphosphate synthase</fullName>
        <shortName evidence="12">MECDP-synthase</shortName>
        <shortName evidence="12">MECPP-synthase</shortName>
        <shortName evidence="12">MECPS</shortName>
        <ecNumber evidence="5 12">4.6.1.12</ecNumber>
    </recommendedName>
</protein>
<dbReference type="HAMAP" id="MF_00107">
    <property type="entry name" value="IspF"/>
    <property type="match status" value="1"/>
</dbReference>
<comment type="cofactor">
    <cofactor evidence="12">
        <name>a divalent metal cation</name>
        <dbReference type="ChEBI" id="CHEBI:60240"/>
    </cofactor>
    <text evidence="12">Binds 1 divalent metal cation per subunit.</text>
</comment>
<evidence type="ECO:0000259" key="14">
    <source>
        <dbReference type="Pfam" id="PF02542"/>
    </source>
</evidence>
<evidence type="ECO:0000256" key="6">
    <source>
        <dbReference type="ARBA" id="ARBA00022679"/>
    </source>
</evidence>
<dbReference type="InterPro" id="IPR029044">
    <property type="entry name" value="Nucleotide-diphossugar_trans"/>
</dbReference>
<feature type="binding site" evidence="12">
    <location>
        <position position="264"/>
    </location>
    <ligand>
        <name>a divalent metal cation</name>
        <dbReference type="ChEBI" id="CHEBI:60240"/>
    </ligand>
</feature>
<organism evidence="15 16">
    <name type="scientific">SAR86 cluster bacterium</name>
    <dbReference type="NCBI Taxonomy" id="2030880"/>
    <lineage>
        <taxon>Bacteria</taxon>
        <taxon>Pseudomonadati</taxon>
        <taxon>Pseudomonadota</taxon>
        <taxon>Gammaproteobacteria</taxon>
        <taxon>SAR86 cluster</taxon>
    </lineage>
</organism>
<dbReference type="InterPro" id="IPR036571">
    <property type="entry name" value="MECDP_synthase_sf"/>
</dbReference>
<feature type="binding site" evidence="12">
    <location>
        <begin position="230"/>
        <end position="232"/>
    </location>
    <ligand>
        <name>4-CDP-2-C-methyl-D-erythritol 2-phosphate</name>
        <dbReference type="ChEBI" id="CHEBI:57919"/>
    </ligand>
</feature>
<evidence type="ECO:0000256" key="3">
    <source>
        <dbReference type="ARBA" id="ARBA00008480"/>
    </source>
</evidence>
<dbReference type="GO" id="GO:0046872">
    <property type="term" value="F:metal ion binding"/>
    <property type="evidence" value="ECO:0007669"/>
    <property type="project" value="UniProtKB-KW"/>
</dbReference>
<feature type="binding site" evidence="12">
    <location>
        <begin position="354"/>
        <end position="357"/>
    </location>
    <ligand>
        <name>4-CDP-2-C-methyl-D-erythritol 2-phosphate</name>
        <dbReference type="ChEBI" id="CHEBI:57919"/>
    </ligand>
</feature>
<dbReference type="PANTHER" id="PTHR43181">
    <property type="entry name" value="2-C-METHYL-D-ERYTHRITOL 2,4-CYCLODIPHOSPHATE SYNTHASE, CHLOROPLASTIC"/>
    <property type="match status" value="1"/>
</dbReference>
<feature type="binding site" evidence="12">
    <location>
        <position position="232"/>
    </location>
    <ligand>
        <name>a divalent metal cation</name>
        <dbReference type="ChEBI" id="CHEBI:60240"/>
    </ligand>
</feature>
<evidence type="ECO:0000313" key="15">
    <source>
        <dbReference type="EMBL" id="MBA4723906.1"/>
    </source>
</evidence>
<feature type="binding site" evidence="12">
    <location>
        <position position="230"/>
    </location>
    <ligand>
        <name>a divalent metal cation</name>
        <dbReference type="ChEBI" id="CHEBI:60240"/>
    </ligand>
</feature>
<dbReference type="Gene3D" id="3.90.550.10">
    <property type="entry name" value="Spore Coat Polysaccharide Biosynthesis Protein SpsA, Chain A"/>
    <property type="match status" value="1"/>
</dbReference>
<keyword evidence="9 12" id="KW-0414">Isoprene biosynthesis</keyword>
<sequence length="379" mass="42129">MTKKTIPVIVPAAGIGSRFENDIPKQYFKLDALTVIETTIRELLNSNIVERIVICVADNDKFIEQQNFYDDPKIKIIKGGLTRAQSVFNALNDPVMEDYDYVAIHDAARPNFSNTDLSSMHDKLINEKLDGIYPYIQLTDSLKSYQSGTVKKDEFYLAQTPQVCKKSSIHTALKNCLNNNIEVPDESFALEHSQFLVDKVQGQRNNIKITYKEDIDLISKFLTRTGTGYDLHKYKDGKGILLGGHLIPCEYSIVAHSDGDVLLHSLADSILGASALGDIGMFFSDTDLANKGLDSSKIIDFCLLKIADMGFEIFNVDITVICESPKINPHRNQILKSLSKILKINANKIGLKATTSEKLGIIGNNQAIAVQTLTNLKKI</sequence>
<comment type="caution">
    <text evidence="15">The sequence shown here is derived from an EMBL/GenBank/DDBJ whole genome shotgun (WGS) entry which is preliminary data.</text>
</comment>
<dbReference type="PROSITE" id="PS01350">
    <property type="entry name" value="ISPF"/>
    <property type="match status" value="1"/>
</dbReference>
<dbReference type="Pfam" id="PF02542">
    <property type="entry name" value="YgbB"/>
    <property type="match status" value="1"/>
</dbReference>
<feature type="domain" description="2-C-methyl-D-erythritol 2,4-cyclodiphosphate synthase" evidence="14">
    <location>
        <begin position="224"/>
        <end position="374"/>
    </location>
</feature>
<feature type="site" description="Transition state stabilizer" evidence="12">
    <location>
        <position position="256"/>
    </location>
</feature>
<dbReference type="EC" id="4.6.1.12" evidence="5 12"/>
<dbReference type="GO" id="GO:0016114">
    <property type="term" value="P:terpenoid biosynthetic process"/>
    <property type="evidence" value="ECO:0007669"/>
    <property type="project" value="InterPro"/>
</dbReference>
<feature type="binding site" evidence="12">
    <location>
        <begin position="256"/>
        <end position="257"/>
    </location>
    <ligand>
        <name>4-CDP-2-C-methyl-D-erythritol 2-phosphate</name>
        <dbReference type="ChEBI" id="CHEBI:57919"/>
    </ligand>
</feature>
<comment type="similarity">
    <text evidence="3 12 13">Belongs to the IspF family.</text>
</comment>
<dbReference type="EMBL" id="JACETM010000010">
    <property type="protein sequence ID" value="MBA4723906.1"/>
    <property type="molecule type" value="Genomic_DNA"/>
</dbReference>
<feature type="binding site" evidence="12">
    <location>
        <begin position="283"/>
        <end position="287"/>
    </location>
    <ligand>
        <name>4-CDP-2-C-methyl-D-erythritol 2-phosphate</name>
        <dbReference type="ChEBI" id="CHEBI:57919"/>
    </ligand>
</feature>
<feature type="binding site" evidence="12">
    <location>
        <begin position="278"/>
        <end position="280"/>
    </location>
    <ligand>
        <name>4-CDP-2-C-methyl-D-erythritol 2-phosphate</name>
        <dbReference type="ChEBI" id="CHEBI:57919"/>
    </ligand>
</feature>
<dbReference type="Pfam" id="PF01128">
    <property type="entry name" value="IspD"/>
    <property type="match status" value="1"/>
</dbReference>
<evidence type="ECO:0000256" key="5">
    <source>
        <dbReference type="ARBA" id="ARBA00012579"/>
    </source>
</evidence>
<dbReference type="InterPro" id="IPR034683">
    <property type="entry name" value="IspD/TarI"/>
</dbReference>
<comment type="subunit">
    <text evidence="4 12">Homotrimer.</text>
</comment>
<keyword evidence="6" id="KW-0808">Transferase</keyword>
<name>A0A838YNT9_9GAMM</name>
<dbReference type="GO" id="GO:0019288">
    <property type="term" value="P:isopentenyl diphosphate biosynthetic process, methylerythritol 4-phosphate pathway"/>
    <property type="evidence" value="ECO:0007669"/>
    <property type="project" value="UniProtKB-UniRule"/>
</dbReference>
<dbReference type="InterPro" id="IPR020555">
    <property type="entry name" value="MECDP_synthase_CS"/>
</dbReference>
<reference evidence="15 16" key="1">
    <citation type="submission" date="2020-06" db="EMBL/GenBank/DDBJ databases">
        <title>Dysbiosis in marine aquaculture revealed through microbiome analysis: reverse ecology for environmental sustainability.</title>
        <authorList>
            <person name="Haro-Moreno J.M."/>
            <person name="Coutinho F.H."/>
            <person name="Zaragoza-Solas A."/>
            <person name="Picazo A."/>
            <person name="Almagro-Moreno S."/>
            <person name="Lopez-Perez M."/>
        </authorList>
    </citation>
    <scope>NUCLEOTIDE SEQUENCE [LARGE SCALE GENOMIC DNA]</scope>
    <source>
        <strain evidence="15">MCMED-G42</strain>
    </source>
</reference>
<proteinExistence type="inferred from homology"/>
<dbReference type="UniPathway" id="UPA00056">
    <property type="reaction ID" value="UER00095"/>
</dbReference>
<evidence type="ECO:0000256" key="10">
    <source>
        <dbReference type="ARBA" id="ARBA00023239"/>
    </source>
</evidence>
<dbReference type="SUPFAM" id="SSF69765">
    <property type="entry name" value="IpsF-like"/>
    <property type="match status" value="1"/>
</dbReference>
<dbReference type="Proteomes" id="UP000585327">
    <property type="component" value="Unassembled WGS sequence"/>
</dbReference>
<dbReference type="SUPFAM" id="SSF53448">
    <property type="entry name" value="Nucleotide-diphospho-sugar transferases"/>
    <property type="match status" value="1"/>
</dbReference>
<feature type="site" description="Transition state stabilizer" evidence="12">
    <location>
        <position position="355"/>
    </location>
</feature>
<comment type="catalytic activity">
    <reaction evidence="1 12 13">
        <text>4-CDP-2-C-methyl-D-erythritol 2-phosphate = 2-C-methyl-D-erythritol 2,4-cyclic diphosphate + CMP</text>
        <dbReference type="Rhea" id="RHEA:23864"/>
        <dbReference type="ChEBI" id="CHEBI:57919"/>
        <dbReference type="ChEBI" id="CHEBI:58483"/>
        <dbReference type="ChEBI" id="CHEBI:60377"/>
        <dbReference type="EC" id="4.6.1.12"/>
    </reaction>
</comment>
<evidence type="ECO:0000256" key="4">
    <source>
        <dbReference type="ARBA" id="ARBA00011233"/>
    </source>
</evidence>
<evidence type="ECO:0000256" key="1">
    <source>
        <dbReference type="ARBA" id="ARBA00000200"/>
    </source>
</evidence>
<comment type="pathway">
    <text evidence="2 12">Isoprenoid biosynthesis; isopentenyl diphosphate biosynthesis via DXP pathway; isopentenyl diphosphate from 1-deoxy-D-xylulose 5-phosphate: step 4/6.</text>
</comment>
<dbReference type="InterPro" id="IPR003526">
    <property type="entry name" value="MECDP_synthase"/>
</dbReference>
<evidence type="ECO:0000256" key="2">
    <source>
        <dbReference type="ARBA" id="ARBA00004709"/>
    </source>
</evidence>
<dbReference type="CDD" id="cd02516">
    <property type="entry name" value="CDP-ME_synthetase"/>
    <property type="match status" value="1"/>
</dbReference>
<evidence type="ECO:0000256" key="8">
    <source>
        <dbReference type="ARBA" id="ARBA00022723"/>
    </source>
</evidence>
<evidence type="ECO:0000256" key="9">
    <source>
        <dbReference type="ARBA" id="ARBA00023229"/>
    </source>
</evidence>
<gene>
    <name evidence="12 15" type="primary">ispF</name>
    <name evidence="15" type="ORF">H2021_01695</name>
</gene>
<evidence type="ECO:0000256" key="12">
    <source>
        <dbReference type="HAMAP-Rule" id="MF_00107"/>
    </source>
</evidence>
<comment type="function">
    <text evidence="12">Involved in the biosynthesis of isopentenyl diphosphate (IPP) and dimethylallyl diphosphate (DMAPP), two major building blocks of isoprenoid compounds. Catalyzes the conversion of 4-diphosphocytidyl-2-C-methyl-D-erythritol 2-phosphate (CDP-ME2P) to 2-C-methyl-D-erythritol 2,4-cyclodiphosphate (ME-CPP) with a corresponding release of cytidine 5-monophosphate (CMP).</text>
</comment>
<evidence type="ECO:0000256" key="7">
    <source>
        <dbReference type="ARBA" id="ARBA00022695"/>
    </source>
</evidence>
<dbReference type="GO" id="GO:0070567">
    <property type="term" value="F:cytidylyltransferase activity"/>
    <property type="evidence" value="ECO:0007669"/>
    <property type="project" value="InterPro"/>
</dbReference>
<dbReference type="AlphaFoldDB" id="A0A838YNT9"/>
<dbReference type="NCBIfam" id="TIGR00151">
    <property type="entry name" value="ispF"/>
    <property type="match status" value="1"/>
</dbReference>
<dbReference type="Gene3D" id="3.30.1330.50">
    <property type="entry name" value="2-C-methyl-D-erythritol 2,4-cyclodiphosphate synthase"/>
    <property type="match status" value="1"/>
</dbReference>
<dbReference type="PANTHER" id="PTHR43181:SF1">
    <property type="entry name" value="2-C-METHYL-D-ERYTHRITOL 2,4-CYCLODIPHOSPHATE SYNTHASE, CHLOROPLASTIC"/>
    <property type="match status" value="1"/>
</dbReference>
<keyword evidence="10 12" id="KW-0456">Lyase</keyword>
<evidence type="ECO:0000256" key="13">
    <source>
        <dbReference type="RuleBase" id="RU004395"/>
    </source>
</evidence>
<comment type="caution">
    <text evidence="12">Lacks conserved residue(s) required for the propagation of feature annotation.</text>
</comment>
<keyword evidence="7" id="KW-0548">Nucleotidyltransferase</keyword>
<evidence type="ECO:0000313" key="16">
    <source>
        <dbReference type="Proteomes" id="UP000585327"/>
    </source>
</evidence>
<accession>A0A838YNT9</accession>
<keyword evidence="8 12" id="KW-0479">Metal-binding</keyword>
<dbReference type="CDD" id="cd00554">
    <property type="entry name" value="MECDP_synthase"/>
    <property type="match status" value="1"/>
</dbReference>
<evidence type="ECO:0000256" key="11">
    <source>
        <dbReference type="ARBA" id="ARBA00023268"/>
    </source>
</evidence>